<feature type="domain" description="SKP1 component POZ" evidence="4">
    <location>
        <begin position="23"/>
        <end position="86"/>
    </location>
</feature>
<name>A0AA36FVE7_9BILA</name>
<evidence type="ECO:0000256" key="2">
    <source>
        <dbReference type="ARBA" id="ARBA00022786"/>
    </source>
</evidence>
<evidence type="ECO:0000259" key="4">
    <source>
        <dbReference type="Pfam" id="PF03931"/>
    </source>
</evidence>
<comment type="similarity">
    <text evidence="1">Belongs to the SKP1 family.</text>
</comment>
<evidence type="ECO:0008006" key="7">
    <source>
        <dbReference type="Google" id="ProtNLM"/>
    </source>
</evidence>
<dbReference type="InterPro" id="IPR016072">
    <property type="entry name" value="Skp1_comp_dimer"/>
</dbReference>
<comment type="caution">
    <text evidence="5">The sequence shown here is derived from an EMBL/GenBank/DDBJ whole genome shotgun (WGS) entry which is preliminary data.</text>
</comment>
<proteinExistence type="inferred from homology"/>
<dbReference type="Proteomes" id="UP001177023">
    <property type="component" value="Unassembled WGS sequence"/>
</dbReference>
<reference evidence="5" key="1">
    <citation type="submission" date="2023-06" db="EMBL/GenBank/DDBJ databases">
        <authorList>
            <person name="Delattre M."/>
        </authorList>
    </citation>
    <scope>NUCLEOTIDE SEQUENCE</scope>
    <source>
        <strain evidence="5">AF72</strain>
    </source>
</reference>
<evidence type="ECO:0000259" key="3">
    <source>
        <dbReference type="Pfam" id="PF01466"/>
    </source>
</evidence>
<organism evidence="5 6">
    <name type="scientific">Mesorhabditis spiculigera</name>
    <dbReference type="NCBI Taxonomy" id="96644"/>
    <lineage>
        <taxon>Eukaryota</taxon>
        <taxon>Metazoa</taxon>
        <taxon>Ecdysozoa</taxon>
        <taxon>Nematoda</taxon>
        <taxon>Chromadorea</taxon>
        <taxon>Rhabditida</taxon>
        <taxon>Rhabditina</taxon>
        <taxon>Rhabditomorpha</taxon>
        <taxon>Rhabditoidea</taxon>
        <taxon>Rhabditidae</taxon>
        <taxon>Mesorhabditinae</taxon>
        <taxon>Mesorhabditis</taxon>
    </lineage>
</organism>
<dbReference type="EMBL" id="CATQJA010001783">
    <property type="protein sequence ID" value="CAJ0568645.1"/>
    <property type="molecule type" value="Genomic_DNA"/>
</dbReference>
<dbReference type="SUPFAM" id="SSF81382">
    <property type="entry name" value="Skp1 dimerisation domain-like"/>
    <property type="match status" value="1"/>
</dbReference>
<dbReference type="InterPro" id="IPR036296">
    <property type="entry name" value="SKP1-like_dim_sf"/>
</dbReference>
<dbReference type="Pfam" id="PF01466">
    <property type="entry name" value="Skp1"/>
    <property type="match status" value="1"/>
</dbReference>
<protein>
    <recommendedName>
        <fullName evidence="7">Skp1-related protein</fullName>
    </recommendedName>
</protein>
<evidence type="ECO:0000313" key="5">
    <source>
        <dbReference type="EMBL" id="CAJ0568645.1"/>
    </source>
</evidence>
<evidence type="ECO:0000256" key="1">
    <source>
        <dbReference type="ARBA" id="ARBA00009993"/>
    </source>
</evidence>
<feature type="domain" description="SKP1 component dimerisation" evidence="3">
    <location>
        <begin position="131"/>
        <end position="172"/>
    </location>
</feature>
<accession>A0AA36FVE7</accession>
<dbReference type="InterPro" id="IPR016073">
    <property type="entry name" value="Skp1_comp_POZ"/>
</dbReference>
<dbReference type="Gene3D" id="3.30.710.10">
    <property type="entry name" value="Potassium Channel Kv1.1, Chain A"/>
    <property type="match status" value="1"/>
</dbReference>
<feature type="non-terminal residue" evidence="5">
    <location>
        <position position="1"/>
    </location>
</feature>
<dbReference type="SUPFAM" id="SSF54695">
    <property type="entry name" value="POZ domain"/>
    <property type="match status" value="1"/>
</dbReference>
<dbReference type="PANTHER" id="PTHR11165">
    <property type="entry name" value="SKP1"/>
    <property type="match status" value="1"/>
</dbReference>
<dbReference type="InterPro" id="IPR001232">
    <property type="entry name" value="SKP1-like"/>
</dbReference>
<keyword evidence="6" id="KW-1185">Reference proteome</keyword>
<dbReference type="AlphaFoldDB" id="A0AA36FVE7"/>
<dbReference type="SMART" id="SM00512">
    <property type="entry name" value="Skp1"/>
    <property type="match status" value="1"/>
</dbReference>
<gene>
    <name evidence="5" type="ORF">MSPICULIGERA_LOCUS7160</name>
</gene>
<dbReference type="PIRSF" id="PIRSF028729">
    <property type="entry name" value="E3_ubiquit_lig_SCF_Skp"/>
    <property type="match status" value="1"/>
</dbReference>
<keyword evidence="2" id="KW-0833">Ubl conjugation pathway</keyword>
<dbReference type="InterPro" id="IPR016897">
    <property type="entry name" value="SKP1"/>
</dbReference>
<sequence>MAPNFEEAPGSSKRLKEEILYRFHSKEGHEFTMEKAAAELSGVVKQISQDLGIDDDESIRNMKPIPLINVSSEAFHYVVKWCEQHKTMPPWEQDKWWLNERDEEMKKWENEFLGGLTSEQLFDAANYMDIKCLLDKCAETVAGMIKGKSVEEIREIWELENDFTPEEEEAMK</sequence>
<dbReference type="GO" id="GO:0006511">
    <property type="term" value="P:ubiquitin-dependent protein catabolic process"/>
    <property type="evidence" value="ECO:0007669"/>
    <property type="project" value="InterPro"/>
</dbReference>
<dbReference type="Pfam" id="PF03931">
    <property type="entry name" value="Skp1_POZ"/>
    <property type="match status" value="1"/>
</dbReference>
<evidence type="ECO:0000313" key="6">
    <source>
        <dbReference type="Proteomes" id="UP001177023"/>
    </source>
</evidence>
<dbReference type="InterPro" id="IPR011333">
    <property type="entry name" value="SKP1/BTB/POZ_sf"/>
</dbReference>